<keyword evidence="5" id="KW-1185">Reference proteome</keyword>
<feature type="coiled-coil region" evidence="2">
    <location>
        <begin position="95"/>
        <end position="122"/>
    </location>
</feature>
<dbReference type="InterPro" id="IPR047057">
    <property type="entry name" value="MerR_fam"/>
</dbReference>
<keyword evidence="1" id="KW-0238">DNA-binding</keyword>
<dbReference type="GO" id="GO:0003677">
    <property type="term" value="F:DNA binding"/>
    <property type="evidence" value="ECO:0007669"/>
    <property type="project" value="UniProtKB-KW"/>
</dbReference>
<dbReference type="AlphaFoldDB" id="A0A511VAZ8"/>
<evidence type="ECO:0000259" key="3">
    <source>
        <dbReference type="PROSITE" id="PS50937"/>
    </source>
</evidence>
<dbReference type="SMART" id="SM00422">
    <property type="entry name" value="HTH_MERR"/>
    <property type="match status" value="1"/>
</dbReference>
<dbReference type="Gene3D" id="1.10.1660.10">
    <property type="match status" value="1"/>
</dbReference>
<proteinExistence type="predicted"/>
<dbReference type="Pfam" id="PF13411">
    <property type="entry name" value="MerR_1"/>
    <property type="match status" value="1"/>
</dbReference>
<dbReference type="InterPro" id="IPR009061">
    <property type="entry name" value="DNA-bd_dom_put_sf"/>
</dbReference>
<evidence type="ECO:0000313" key="4">
    <source>
        <dbReference type="EMBL" id="GEN35989.1"/>
    </source>
</evidence>
<dbReference type="CDD" id="cd04776">
    <property type="entry name" value="HTH_GnyR"/>
    <property type="match status" value="1"/>
</dbReference>
<dbReference type="SUPFAM" id="SSF46955">
    <property type="entry name" value="Putative DNA-binding domain"/>
    <property type="match status" value="1"/>
</dbReference>
<dbReference type="PANTHER" id="PTHR30204:SF58">
    <property type="entry name" value="HTH-TYPE TRANSCRIPTIONAL REGULATOR YFMP"/>
    <property type="match status" value="1"/>
</dbReference>
<dbReference type="EMBL" id="BJXX01000162">
    <property type="protein sequence ID" value="GEN35989.1"/>
    <property type="molecule type" value="Genomic_DNA"/>
</dbReference>
<evidence type="ECO:0000256" key="1">
    <source>
        <dbReference type="ARBA" id="ARBA00023125"/>
    </source>
</evidence>
<dbReference type="PROSITE" id="PS50937">
    <property type="entry name" value="HTH_MERR_2"/>
    <property type="match status" value="1"/>
</dbReference>
<evidence type="ECO:0000313" key="5">
    <source>
        <dbReference type="Proteomes" id="UP000321157"/>
    </source>
</evidence>
<comment type="caution">
    <text evidence="4">The sequence shown here is derived from an EMBL/GenBank/DDBJ whole genome shotgun (WGS) entry which is preliminary data.</text>
</comment>
<name>A0A511VAZ8_9BACL</name>
<protein>
    <submittedName>
        <fullName evidence="4">MerR family transcriptional regulator</fullName>
    </submittedName>
</protein>
<keyword evidence="2" id="KW-0175">Coiled coil</keyword>
<dbReference type="PANTHER" id="PTHR30204">
    <property type="entry name" value="REDOX-CYCLING DRUG-SENSING TRANSCRIPTIONAL ACTIVATOR SOXR"/>
    <property type="match status" value="1"/>
</dbReference>
<dbReference type="Proteomes" id="UP000321157">
    <property type="component" value="Unassembled WGS sequence"/>
</dbReference>
<evidence type="ECO:0000256" key="2">
    <source>
        <dbReference type="SAM" id="Coils"/>
    </source>
</evidence>
<gene>
    <name evidence="4" type="ORF">ADA01nite_34490</name>
</gene>
<dbReference type="GO" id="GO:0003700">
    <property type="term" value="F:DNA-binding transcription factor activity"/>
    <property type="evidence" value="ECO:0007669"/>
    <property type="project" value="InterPro"/>
</dbReference>
<dbReference type="InterPro" id="IPR000551">
    <property type="entry name" value="MerR-type_HTH_dom"/>
</dbReference>
<accession>A0A511VAZ8</accession>
<organism evidence="4 5">
    <name type="scientific">Aneurinibacillus danicus</name>
    <dbReference type="NCBI Taxonomy" id="267746"/>
    <lineage>
        <taxon>Bacteria</taxon>
        <taxon>Bacillati</taxon>
        <taxon>Bacillota</taxon>
        <taxon>Bacilli</taxon>
        <taxon>Bacillales</taxon>
        <taxon>Paenibacillaceae</taxon>
        <taxon>Aneurinibacillus group</taxon>
        <taxon>Aneurinibacillus</taxon>
    </lineage>
</organism>
<dbReference type="PRINTS" id="PR00040">
    <property type="entry name" value="HTHMERR"/>
</dbReference>
<feature type="domain" description="HTH merR-type" evidence="3">
    <location>
        <begin position="5"/>
        <end position="73"/>
    </location>
</feature>
<reference evidence="4 5" key="1">
    <citation type="submission" date="2019-07" db="EMBL/GenBank/DDBJ databases">
        <title>Whole genome shotgun sequence of Aneurinibacillus danicus NBRC 102444.</title>
        <authorList>
            <person name="Hosoyama A."/>
            <person name="Uohara A."/>
            <person name="Ohji S."/>
            <person name="Ichikawa N."/>
        </authorList>
    </citation>
    <scope>NUCLEOTIDE SEQUENCE [LARGE SCALE GENOMIC DNA]</scope>
    <source>
        <strain evidence="4 5">NBRC 102444</strain>
    </source>
</reference>
<sequence>MKLETYSISQLAQEFSISTRTIRYYEELGIIKPQRNEGGQRVYLKKDRARLRLIFRGKKFGFSLAEIKEMIELFDVDPTGKKQLERTMEYGRKKIEEIDGRIRELTNLRNEIEHLYEDFQKRING</sequence>